<comment type="caution">
    <text evidence="2">The sequence shown here is derived from an EMBL/GenBank/DDBJ whole genome shotgun (WGS) entry which is preliminary data.</text>
</comment>
<dbReference type="Proteomes" id="UP000319908">
    <property type="component" value="Unassembled WGS sequence"/>
</dbReference>
<gene>
    <name evidence="2" type="ORF">Poly21_31760</name>
</gene>
<organism evidence="2 3">
    <name type="scientific">Allorhodopirellula heiligendammensis</name>
    <dbReference type="NCBI Taxonomy" id="2714739"/>
    <lineage>
        <taxon>Bacteria</taxon>
        <taxon>Pseudomonadati</taxon>
        <taxon>Planctomycetota</taxon>
        <taxon>Planctomycetia</taxon>
        <taxon>Pirellulales</taxon>
        <taxon>Pirellulaceae</taxon>
        <taxon>Allorhodopirellula</taxon>
    </lineage>
</organism>
<dbReference type="EMBL" id="SJPU01000002">
    <property type="protein sequence ID" value="TWU15972.1"/>
    <property type="molecule type" value="Genomic_DNA"/>
</dbReference>
<proteinExistence type="predicted"/>
<dbReference type="AlphaFoldDB" id="A0A5C6BVR1"/>
<evidence type="ECO:0000256" key="1">
    <source>
        <dbReference type="SAM" id="MobiDB-lite"/>
    </source>
</evidence>
<reference evidence="2 3" key="1">
    <citation type="journal article" date="2020" name="Antonie Van Leeuwenhoek">
        <title>Rhodopirellula heiligendammensis sp. nov., Rhodopirellula pilleata sp. nov., and Rhodopirellula solitaria sp. nov. isolated from natural or artificial marine surfaces in Northern Germany and California, USA, and emended description of the genus Rhodopirellula.</title>
        <authorList>
            <person name="Kallscheuer N."/>
            <person name="Wiegand S."/>
            <person name="Jogler M."/>
            <person name="Boedeker C."/>
            <person name="Peeters S.H."/>
            <person name="Rast P."/>
            <person name="Heuer A."/>
            <person name="Jetten M.S.M."/>
            <person name="Rohde M."/>
            <person name="Jogler C."/>
        </authorList>
    </citation>
    <scope>NUCLEOTIDE SEQUENCE [LARGE SCALE GENOMIC DNA]</scope>
    <source>
        <strain evidence="2 3">Poly21</strain>
    </source>
</reference>
<name>A0A5C6BVR1_9BACT</name>
<dbReference type="OrthoDB" id="280050at2"/>
<evidence type="ECO:0000313" key="3">
    <source>
        <dbReference type="Proteomes" id="UP000319908"/>
    </source>
</evidence>
<protein>
    <submittedName>
        <fullName evidence="2">Uncharacterized protein</fullName>
    </submittedName>
</protein>
<sequence length="235" mass="26130">MAKRKSATATKPKPVKATKAKATTTRATGRDRTRRALTAALRLHDGEKLTQAEKRDLTAHQKQTRNEIAGELLAAIPKGIYCQMAGRQQRTIDEQADRYDLPIDGPTIDLFAAIKSYHDLITANARVIRAADDAEAITAGDVDEMTHAELQMLKMREEITKLQRGNESLAIKVTKERGDTIDRSELRHLLGWLSTRLEGFGQQLRRSDGGEDAQKCLNEFIEHLAAECESGVLQV</sequence>
<accession>A0A5C6BVR1</accession>
<dbReference type="RefSeq" id="WP_146407722.1">
    <property type="nucleotide sequence ID" value="NZ_SJPU01000002.1"/>
</dbReference>
<evidence type="ECO:0000313" key="2">
    <source>
        <dbReference type="EMBL" id="TWU15972.1"/>
    </source>
</evidence>
<keyword evidence="3" id="KW-1185">Reference proteome</keyword>
<feature type="region of interest" description="Disordered" evidence="1">
    <location>
        <begin position="1"/>
        <end position="32"/>
    </location>
</feature>